<dbReference type="PANTHER" id="PTHR37754:SF4">
    <property type="entry name" value="EF-HAND DOMAIN-CONTAINING PROTEIN"/>
    <property type="match status" value="1"/>
</dbReference>
<keyword evidence="4" id="KW-1185">Reference proteome</keyword>
<keyword evidence="1" id="KW-0106">Calcium</keyword>
<dbReference type="Proteomes" id="UP001497512">
    <property type="component" value="Chromosome 8"/>
</dbReference>
<name>A0ABP0V038_9BRYO</name>
<feature type="domain" description="EF-hand" evidence="2">
    <location>
        <begin position="68"/>
        <end position="103"/>
    </location>
</feature>
<reference evidence="3" key="1">
    <citation type="submission" date="2024-02" db="EMBL/GenBank/DDBJ databases">
        <authorList>
            <consortium name="ELIXIR-Norway"/>
            <consortium name="Elixir Norway"/>
        </authorList>
    </citation>
    <scope>NUCLEOTIDE SEQUENCE</scope>
</reference>
<dbReference type="PROSITE" id="PS00018">
    <property type="entry name" value="EF_HAND_1"/>
    <property type="match status" value="1"/>
</dbReference>
<dbReference type="EMBL" id="OZ019900">
    <property type="protein sequence ID" value="CAK9233180.1"/>
    <property type="molecule type" value="Genomic_DNA"/>
</dbReference>
<organism evidence="3 4">
    <name type="scientific">Sphagnum troendelagicum</name>
    <dbReference type="NCBI Taxonomy" id="128251"/>
    <lineage>
        <taxon>Eukaryota</taxon>
        <taxon>Viridiplantae</taxon>
        <taxon>Streptophyta</taxon>
        <taxon>Embryophyta</taxon>
        <taxon>Bryophyta</taxon>
        <taxon>Sphagnophytina</taxon>
        <taxon>Sphagnopsida</taxon>
        <taxon>Sphagnales</taxon>
        <taxon>Sphagnaceae</taxon>
        <taxon>Sphagnum</taxon>
    </lineage>
</organism>
<evidence type="ECO:0000259" key="2">
    <source>
        <dbReference type="PROSITE" id="PS50222"/>
    </source>
</evidence>
<sequence>MLSMLRLIVVAAKEQKNPQVKKIVDRVWDRFTSTSDSQKLGLQDLYCAILLVYNDINKKLPGPFNDPPTREEVEGYLETFDRNEDGMLDRTEFAAFLEKFTKNVSARVSTNILIFSIVIPTIVVWSRPGAESLPLVGPIVRRAPNPIYSAVMTTLIVFAGSQFRKV</sequence>
<evidence type="ECO:0000313" key="4">
    <source>
        <dbReference type="Proteomes" id="UP001497512"/>
    </source>
</evidence>
<dbReference type="Gene3D" id="1.10.238.10">
    <property type="entry name" value="EF-hand"/>
    <property type="match status" value="1"/>
</dbReference>
<dbReference type="InterPro" id="IPR011992">
    <property type="entry name" value="EF-hand-dom_pair"/>
</dbReference>
<dbReference type="SUPFAM" id="SSF47473">
    <property type="entry name" value="EF-hand"/>
    <property type="match status" value="1"/>
</dbReference>
<evidence type="ECO:0000256" key="1">
    <source>
        <dbReference type="ARBA" id="ARBA00022837"/>
    </source>
</evidence>
<gene>
    <name evidence="3" type="ORF">CSSPTR1EN2_LOCUS21357</name>
</gene>
<dbReference type="InterPro" id="IPR002048">
    <property type="entry name" value="EF_hand_dom"/>
</dbReference>
<protein>
    <recommendedName>
        <fullName evidence="2">EF-hand domain-containing protein</fullName>
    </recommendedName>
</protein>
<dbReference type="PROSITE" id="PS50222">
    <property type="entry name" value="EF_HAND_2"/>
    <property type="match status" value="1"/>
</dbReference>
<accession>A0ABP0V038</accession>
<evidence type="ECO:0000313" key="3">
    <source>
        <dbReference type="EMBL" id="CAK9233180.1"/>
    </source>
</evidence>
<dbReference type="PANTHER" id="PTHR37754">
    <property type="entry name" value="CALCIUM ION-BINDING PROTEIN"/>
    <property type="match status" value="1"/>
</dbReference>
<proteinExistence type="predicted"/>
<dbReference type="InterPro" id="IPR018247">
    <property type="entry name" value="EF_Hand_1_Ca_BS"/>
</dbReference>